<dbReference type="EMBL" id="CP031092">
    <property type="protein sequence ID" value="AXF54798.1"/>
    <property type="molecule type" value="Genomic_DNA"/>
</dbReference>
<dbReference type="AlphaFoldDB" id="A0A345BV17"/>
<accession>A0A345BV17</accession>
<organism evidence="1 2">
    <name type="scientific">Salicibibacter kimchii</name>
    <dbReference type="NCBI Taxonomy" id="2099786"/>
    <lineage>
        <taxon>Bacteria</taxon>
        <taxon>Bacillati</taxon>
        <taxon>Bacillota</taxon>
        <taxon>Bacilli</taxon>
        <taxon>Bacillales</taxon>
        <taxon>Bacillaceae</taxon>
        <taxon>Salicibibacter</taxon>
    </lineage>
</organism>
<name>A0A345BV17_9BACI</name>
<dbReference type="KEGG" id="rue:DT065_01370"/>
<dbReference type="RefSeq" id="WP_114370201.1">
    <property type="nucleotide sequence ID" value="NZ_CP031092.1"/>
</dbReference>
<dbReference type="Proteomes" id="UP000252100">
    <property type="component" value="Chromosome"/>
</dbReference>
<protein>
    <submittedName>
        <fullName evidence="1">Uncharacterized protein</fullName>
    </submittedName>
</protein>
<keyword evidence="2" id="KW-1185">Reference proteome</keyword>
<proteinExistence type="predicted"/>
<gene>
    <name evidence="1" type="ORF">DT065_01370</name>
</gene>
<evidence type="ECO:0000313" key="2">
    <source>
        <dbReference type="Proteomes" id="UP000252100"/>
    </source>
</evidence>
<sequence>MIRKKKERQANSRLLKKEVFFLFQGVSLELQEKNPRKSGPSLLNSCPYAQNAKDGASMAKTFVETDEPRPRSACLARGGSGWKSMIIIDIVRYSISQVFNGMEAGAGLIRARTGNAKPTIQFD</sequence>
<evidence type="ECO:0000313" key="1">
    <source>
        <dbReference type="EMBL" id="AXF54798.1"/>
    </source>
</evidence>
<reference evidence="1 2" key="1">
    <citation type="journal article" date="2018" name="J. Microbiol.">
        <title>Salicibibacter kimchii gen. nov., sp. nov., a moderately halophilic and alkalitolerant bacterium in the family Bacillaceae, isolated from kimchi.</title>
        <authorList>
            <person name="Jang J.Y."/>
            <person name="Oh Y.J."/>
            <person name="Lim S.K."/>
            <person name="Park H.K."/>
            <person name="Lee C."/>
            <person name="Kim J.Y."/>
            <person name="Lee M.A."/>
            <person name="Choi H.J."/>
        </authorList>
    </citation>
    <scope>NUCLEOTIDE SEQUENCE [LARGE SCALE GENOMIC DNA]</scope>
    <source>
        <strain evidence="1 2">NKC1-1</strain>
    </source>
</reference>